<comment type="caution">
    <text evidence="1">The sequence shown here is derived from an EMBL/GenBank/DDBJ whole genome shotgun (WGS) entry which is preliminary data.</text>
</comment>
<dbReference type="SUPFAM" id="SSF54909">
    <property type="entry name" value="Dimeric alpha+beta barrel"/>
    <property type="match status" value="1"/>
</dbReference>
<keyword evidence="2" id="KW-1185">Reference proteome</keyword>
<dbReference type="RefSeq" id="WP_101645443.1">
    <property type="nucleotide sequence ID" value="NZ_PGUY01000073.1"/>
</dbReference>
<evidence type="ECO:0008006" key="3">
    <source>
        <dbReference type="Google" id="ProtNLM"/>
    </source>
</evidence>
<proteinExistence type="predicted"/>
<name>A0A2N5M0N1_9BACI</name>
<organism evidence="1 2">
    <name type="scientific">Peribacillus deserti</name>
    <dbReference type="NCBI Taxonomy" id="673318"/>
    <lineage>
        <taxon>Bacteria</taxon>
        <taxon>Bacillati</taxon>
        <taxon>Bacillota</taxon>
        <taxon>Bacilli</taxon>
        <taxon>Bacillales</taxon>
        <taxon>Bacillaceae</taxon>
        <taxon>Peribacillus</taxon>
    </lineage>
</organism>
<sequence>MFISVTRMRLKRKRNLPAFIWYTLRSVSQSKKAPGLLHSSLDKEGWHTYWTLTLWENKDDMKMYRNKGNHLKAMKISRKIASELESLNWEGDHHPSWSECKERLHIKYGRKQS</sequence>
<dbReference type="EMBL" id="PGUY01000073">
    <property type="protein sequence ID" value="PLT27917.1"/>
    <property type="molecule type" value="Genomic_DNA"/>
</dbReference>
<gene>
    <name evidence="1" type="ORF">CUU66_21540</name>
</gene>
<protein>
    <recommendedName>
        <fullName evidence="3">DUF3291 domain-containing protein</fullName>
    </recommendedName>
</protein>
<dbReference type="OrthoDB" id="1550774at2"/>
<accession>A0A2N5M0N1</accession>
<evidence type="ECO:0000313" key="1">
    <source>
        <dbReference type="EMBL" id="PLT27917.1"/>
    </source>
</evidence>
<dbReference type="Proteomes" id="UP000234748">
    <property type="component" value="Unassembled WGS sequence"/>
</dbReference>
<reference evidence="1 2" key="1">
    <citation type="submission" date="2017-11" db="EMBL/GenBank/DDBJ databases">
        <title>Comparitive Functional Genomics of Dry Heat Resistant strains isolated from the Viking Spacecraft.</title>
        <authorList>
            <person name="Seuylemezian A."/>
            <person name="Cooper K."/>
            <person name="Vaishampayan P."/>
        </authorList>
    </citation>
    <scope>NUCLEOTIDE SEQUENCE [LARGE SCALE GENOMIC DNA]</scope>
    <source>
        <strain evidence="1 2">V1-29</strain>
    </source>
</reference>
<evidence type="ECO:0000313" key="2">
    <source>
        <dbReference type="Proteomes" id="UP000234748"/>
    </source>
</evidence>
<dbReference type="InterPro" id="IPR011008">
    <property type="entry name" value="Dimeric_a/b-barrel"/>
</dbReference>
<dbReference type="AlphaFoldDB" id="A0A2N5M0N1"/>